<dbReference type="Pfam" id="PF00646">
    <property type="entry name" value="F-box"/>
    <property type="match status" value="1"/>
</dbReference>
<feature type="domain" description="F-box" evidence="2">
    <location>
        <begin position="26"/>
        <end position="73"/>
    </location>
</feature>
<accession>A0A8S1GMY4</accession>
<dbReference type="PROSITE" id="PS50181">
    <property type="entry name" value="FBOX"/>
    <property type="match status" value="1"/>
</dbReference>
<name>A0A8S1GMY4_9PELO</name>
<feature type="region of interest" description="Disordered" evidence="1">
    <location>
        <begin position="1"/>
        <end position="20"/>
    </location>
</feature>
<dbReference type="AlphaFoldDB" id="A0A8S1GMY4"/>
<evidence type="ECO:0000313" key="3">
    <source>
        <dbReference type="EMBL" id="CAD6184466.1"/>
    </source>
</evidence>
<dbReference type="EMBL" id="CAJGYM010000001">
    <property type="protein sequence ID" value="CAD6184466.1"/>
    <property type="molecule type" value="Genomic_DNA"/>
</dbReference>
<dbReference type="Proteomes" id="UP000835052">
    <property type="component" value="Unassembled WGS sequence"/>
</dbReference>
<dbReference type="SUPFAM" id="SSF81383">
    <property type="entry name" value="F-box domain"/>
    <property type="match status" value="1"/>
</dbReference>
<reference evidence="3" key="1">
    <citation type="submission" date="2020-10" db="EMBL/GenBank/DDBJ databases">
        <authorList>
            <person name="Kikuchi T."/>
        </authorList>
    </citation>
    <scope>NUCLEOTIDE SEQUENCE</scope>
    <source>
        <strain evidence="3">NKZ352</strain>
    </source>
</reference>
<dbReference type="InterPro" id="IPR036047">
    <property type="entry name" value="F-box-like_dom_sf"/>
</dbReference>
<dbReference type="CDD" id="cd09917">
    <property type="entry name" value="F-box_SF"/>
    <property type="match status" value="1"/>
</dbReference>
<protein>
    <recommendedName>
        <fullName evidence="2">F-box domain-containing protein</fullName>
    </recommendedName>
</protein>
<evidence type="ECO:0000259" key="2">
    <source>
        <dbReference type="PROSITE" id="PS50181"/>
    </source>
</evidence>
<gene>
    <name evidence="3" type="ORF">CAUJ_LOCUS385</name>
</gene>
<proteinExistence type="predicted"/>
<dbReference type="SMART" id="SM00256">
    <property type="entry name" value="FBOX"/>
    <property type="match status" value="1"/>
</dbReference>
<evidence type="ECO:0000256" key="1">
    <source>
        <dbReference type="SAM" id="MobiDB-lite"/>
    </source>
</evidence>
<sequence length="349" mass="40128">MCENGEGSSGSNFYSNKEEPEIREHQAKMDHLPTELIHHVLSELEFSDRLAISKCCSRLYEITHPTCRRIRGITIKGSPQAEYYFMDVVCDKGFKKRYEVSMGGSLVHLTTTTCRKMDEVKTIKKMCGVGRPNSIICRLFEDILRSCDYIEEIHLGCMGDFENILKRNDCLVRDISLPYTENISQVVNQIRPRKLVLFSESQTTNSSLLPKGKIRFADLRSLHTVHLYMDTELDFDDLMESSVKNFFCKCNKPPFSEKETRLLYEAWMRGERDWHRLQVLSSSAFSRKCFPETEDVGYPQAFPRPSKCVRLTVDTAANVSGSQAFVALEGGEICFEARYRCRECSPQHS</sequence>
<organism evidence="3 4">
    <name type="scientific">Caenorhabditis auriculariae</name>
    <dbReference type="NCBI Taxonomy" id="2777116"/>
    <lineage>
        <taxon>Eukaryota</taxon>
        <taxon>Metazoa</taxon>
        <taxon>Ecdysozoa</taxon>
        <taxon>Nematoda</taxon>
        <taxon>Chromadorea</taxon>
        <taxon>Rhabditida</taxon>
        <taxon>Rhabditina</taxon>
        <taxon>Rhabditomorpha</taxon>
        <taxon>Rhabditoidea</taxon>
        <taxon>Rhabditidae</taxon>
        <taxon>Peloderinae</taxon>
        <taxon>Caenorhabditis</taxon>
    </lineage>
</organism>
<keyword evidence="4" id="KW-1185">Reference proteome</keyword>
<dbReference type="InterPro" id="IPR001810">
    <property type="entry name" value="F-box_dom"/>
</dbReference>
<evidence type="ECO:0000313" key="4">
    <source>
        <dbReference type="Proteomes" id="UP000835052"/>
    </source>
</evidence>
<comment type="caution">
    <text evidence="3">The sequence shown here is derived from an EMBL/GenBank/DDBJ whole genome shotgun (WGS) entry which is preliminary data.</text>
</comment>